<comment type="caution">
    <text evidence="2">The sequence shown here is derived from an EMBL/GenBank/DDBJ whole genome shotgun (WGS) entry which is preliminary data.</text>
</comment>
<organism evidence="2 3">
    <name type="scientific">Streptomyces mesophilus</name>
    <dbReference type="NCBI Taxonomy" id="1775132"/>
    <lineage>
        <taxon>Bacteria</taxon>
        <taxon>Bacillati</taxon>
        <taxon>Actinomycetota</taxon>
        <taxon>Actinomycetes</taxon>
        <taxon>Kitasatosporales</taxon>
        <taxon>Streptomycetaceae</taxon>
        <taxon>Streptomyces</taxon>
    </lineage>
</organism>
<accession>A0A6G4XDX4</accession>
<protein>
    <submittedName>
        <fullName evidence="2">Uncharacterized protein</fullName>
    </submittedName>
</protein>
<dbReference type="EMBL" id="JAAKZW010000019">
    <property type="protein sequence ID" value="NGO75735.1"/>
    <property type="molecule type" value="Genomic_DNA"/>
</dbReference>
<evidence type="ECO:0000256" key="1">
    <source>
        <dbReference type="SAM" id="MobiDB-lite"/>
    </source>
</evidence>
<keyword evidence="3" id="KW-1185">Reference proteome</keyword>
<gene>
    <name evidence="2" type="ORF">G6045_08600</name>
</gene>
<dbReference type="Proteomes" id="UP000481109">
    <property type="component" value="Unassembled WGS sequence"/>
</dbReference>
<reference evidence="2 3" key="1">
    <citation type="submission" date="2020-02" db="EMBL/GenBank/DDBJ databases">
        <title>Whole-genome analyses of novel actinobacteria.</title>
        <authorList>
            <person name="Sahin N."/>
            <person name="Tokatli A."/>
        </authorList>
    </citation>
    <scope>NUCLEOTIDE SEQUENCE [LARGE SCALE GENOMIC DNA]</scope>
    <source>
        <strain evidence="2 3">YC504</strain>
    </source>
</reference>
<name>A0A6G4XDX4_9ACTN</name>
<proteinExistence type="predicted"/>
<evidence type="ECO:0000313" key="3">
    <source>
        <dbReference type="Proteomes" id="UP000481109"/>
    </source>
</evidence>
<dbReference type="RefSeq" id="WP_165331246.1">
    <property type="nucleotide sequence ID" value="NZ_JAAKZW010000019.1"/>
</dbReference>
<evidence type="ECO:0000313" key="2">
    <source>
        <dbReference type="EMBL" id="NGO75735.1"/>
    </source>
</evidence>
<dbReference type="AlphaFoldDB" id="A0A6G4XDX4"/>
<feature type="region of interest" description="Disordered" evidence="1">
    <location>
        <begin position="29"/>
        <end position="50"/>
    </location>
</feature>
<sequence length="50" mass="5220">MSENSAVLPAADAHPEMAQFAHLVRPSLRRGRLSDESGCSLGTPTDGPVS</sequence>